<evidence type="ECO:0000256" key="3">
    <source>
        <dbReference type="SAM" id="MobiDB-lite"/>
    </source>
</evidence>
<feature type="compositionally biased region" description="Low complexity" evidence="3">
    <location>
        <begin position="37"/>
        <end position="61"/>
    </location>
</feature>
<proteinExistence type="inferred from homology"/>
<dbReference type="GO" id="GO:0071973">
    <property type="term" value="P:bacterial-type flagellum-dependent cell motility"/>
    <property type="evidence" value="ECO:0007669"/>
    <property type="project" value="InterPro"/>
</dbReference>
<protein>
    <recommendedName>
        <fullName evidence="5">Flagellar hook-basal body complex protein FliE</fullName>
    </recommendedName>
</protein>
<dbReference type="NCBIfam" id="TIGR00205">
    <property type="entry name" value="fliE"/>
    <property type="match status" value="1"/>
</dbReference>
<dbReference type="InterPro" id="IPR001624">
    <property type="entry name" value="FliE"/>
</dbReference>
<name>A0A382GWA5_9ZZZZ</name>
<dbReference type="AlphaFoldDB" id="A0A382GWA5"/>
<dbReference type="PANTHER" id="PTHR34653">
    <property type="match status" value="1"/>
</dbReference>
<gene>
    <name evidence="4" type="ORF">METZ01_LOCUS232210</name>
</gene>
<keyword evidence="2" id="KW-0975">Bacterial flagellum</keyword>
<dbReference type="Pfam" id="PF02049">
    <property type="entry name" value="FliE"/>
    <property type="match status" value="1"/>
</dbReference>
<evidence type="ECO:0000256" key="1">
    <source>
        <dbReference type="ARBA" id="ARBA00004117"/>
    </source>
</evidence>
<evidence type="ECO:0000313" key="4">
    <source>
        <dbReference type="EMBL" id="SVB79356.1"/>
    </source>
</evidence>
<dbReference type="EMBL" id="UINC01057798">
    <property type="protein sequence ID" value="SVB79356.1"/>
    <property type="molecule type" value="Genomic_DNA"/>
</dbReference>
<dbReference type="GO" id="GO:0003774">
    <property type="term" value="F:cytoskeletal motor activity"/>
    <property type="evidence" value="ECO:0007669"/>
    <property type="project" value="InterPro"/>
</dbReference>
<comment type="subcellular location">
    <subcellularLocation>
        <location evidence="1">Bacterial flagellum basal body</location>
    </subcellularLocation>
</comment>
<reference evidence="4" key="1">
    <citation type="submission" date="2018-05" db="EMBL/GenBank/DDBJ databases">
        <authorList>
            <person name="Lanie J.A."/>
            <person name="Ng W.-L."/>
            <person name="Kazmierczak K.M."/>
            <person name="Andrzejewski T.M."/>
            <person name="Davidsen T.M."/>
            <person name="Wayne K.J."/>
            <person name="Tettelin H."/>
            <person name="Glass J.I."/>
            <person name="Rusch D."/>
            <person name="Podicherti R."/>
            <person name="Tsui H.-C.T."/>
            <person name="Winkler M.E."/>
        </authorList>
    </citation>
    <scope>NUCLEOTIDE SEQUENCE</scope>
</reference>
<dbReference type="HAMAP" id="MF_00724">
    <property type="entry name" value="FliE"/>
    <property type="match status" value="1"/>
</dbReference>
<dbReference type="PRINTS" id="PR01006">
    <property type="entry name" value="FLGHOOKFLIE"/>
</dbReference>
<organism evidence="4">
    <name type="scientific">marine metagenome</name>
    <dbReference type="NCBI Taxonomy" id="408172"/>
    <lineage>
        <taxon>unclassified sequences</taxon>
        <taxon>metagenomes</taxon>
        <taxon>ecological metagenomes</taxon>
    </lineage>
</organism>
<feature type="region of interest" description="Disordered" evidence="3">
    <location>
        <begin position="37"/>
        <end position="62"/>
    </location>
</feature>
<evidence type="ECO:0000256" key="2">
    <source>
        <dbReference type="ARBA" id="ARBA00023143"/>
    </source>
</evidence>
<evidence type="ECO:0008006" key="5">
    <source>
        <dbReference type="Google" id="ProtNLM"/>
    </source>
</evidence>
<dbReference type="GO" id="GO:0009425">
    <property type="term" value="C:bacterial-type flagellum basal body"/>
    <property type="evidence" value="ECO:0007669"/>
    <property type="project" value="UniProtKB-SubCell"/>
</dbReference>
<dbReference type="PANTHER" id="PTHR34653:SF1">
    <property type="entry name" value="FLAGELLAR HOOK-BASAL BODY COMPLEX PROTEIN FLIE"/>
    <property type="match status" value="1"/>
</dbReference>
<accession>A0A382GWA5</accession>
<dbReference type="GO" id="GO:0005198">
    <property type="term" value="F:structural molecule activity"/>
    <property type="evidence" value="ECO:0007669"/>
    <property type="project" value="InterPro"/>
</dbReference>
<sequence>MQPISFNANSLASNMMEGHLAKAKAMENMAGQMNAMGGQASQQLSQLGQVSPASPAASPASITQTQPVADGVFDNVLGKFVNEVNDKHVKMGSSLQAMLSGQNVPLHQVMTEFQEAGVAFSMMVELRNKLLASYKELVSMGL</sequence>